<dbReference type="STRING" id="1111676.MHC_02075"/>
<accession>H6N6K9</accession>
<dbReference type="Proteomes" id="UP000009135">
    <property type="component" value="Chromosome"/>
</dbReference>
<evidence type="ECO:0000256" key="1">
    <source>
        <dbReference type="SAM" id="Coils"/>
    </source>
</evidence>
<reference evidence="2 3" key="1">
    <citation type="journal article" date="2012" name="J. Bacteriol.">
        <title>Complete genome sequence of Mycoplasma haemocanis strain Illinois.</title>
        <authorList>
            <person name="do Nascimento N.C."/>
            <person name="Guimaraes A.M."/>
            <person name="Santos A.P."/>
            <person name="Sanmiguel P.J."/>
            <person name="Messick J.B."/>
        </authorList>
    </citation>
    <scope>NUCLEOTIDE SEQUENCE [LARGE SCALE GENOMIC DNA]</scope>
    <source>
        <strain evidence="2 3">Illinois</strain>
    </source>
</reference>
<dbReference type="OrthoDB" id="9180733at2"/>
<dbReference type="KEGG" id="mhe:MHC_02075"/>
<gene>
    <name evidence="2" type="ordered locus">MHC_02075</name>
</gene>
<dbReference type="HOGENOM" id="CLU_098620_3_0_14"/>
<evidence type="ECO:0000313" key="2">
    <source>
        <dbReference type="EMBL" id="AEW45281.1"/>
    </source>
</evidence>
<protein>
    <submittedName>
        <fullName evidence="2">Uncharacterized protein</fullName>
    </submittedName>
</protein>
<proteinExistence type="predicted"/>
<dbReference type="AlphaFoldDB" id="H6N6K9"/>
<evidence type="ECO:0000313" key="3">
    <source>
        <dbReference type="Proteomes" id="UP000009135"/>
    </source>
</evidence>
<sequence length="217" mass="23788">MSGTVAKCLALAGGVGGVCGGGVLLAKNINSQPKRSLINVKDRLLSEGYKLLNLNDPNAEGWDKVKSAYASEANDEKRFPGVERNVDYSVIGIHSNCLDLIEKEEATEEDYLKARRWCVIPITVSSKFASGALLKYDEGDSTDDTLWNKLANKHWGAGVDAKSKISNENKSTEEEKRKEIKQKCKALAESDSTSENFYETINKVDMWCSKASANSIS</sequence>
<feature type="coiled-coil region" evidence="1">
    <location>
        <begin position="162"/>
        <end position="190"/>
    </location>
</feature>
<keyword evidence="1" id="KW-0175">Coiled coil</keyword>
<organism evidence="2 3">
    <name type="scientific">Mycoplasma haemocanis (strain Illinois)</name>
    <dbReference type="NCBI Taxonomy" id="1111676"/>
    <lineage>
        <taxon>Bacteria</taxon>
        <taxon>Bacillati</taxon>
        <taxon>Mycoplasmatota</taxon>
        <taxon>Mollicutes</taxon>
        <taxon>Mycoplasmataceae</taxon>
        <taxon>Mycoplasma</taxon>
    </lineage>
</organism>
<dbReference type="EMBL" id="CP003199">
    <property type="protein sequence ID" value="AEW45281.1"/>
    <property type="molecule type" value="Genomic_DNA"/>
</dbReference>
<name>H6N6K9_MYCHN</name>
<keyword evidence="3" id="KW-1185">Reference proteome</keyword>